<accession>A0A5B7JSD7</accession>
<keyword evidence="2" id="KW-1185">Reference proteome</keyword>
<sequence>MEKYKEMIKKYKTKSRNIVISGILPRINADARFYNLALSTNSILKNTNYFTETVST</sequence>
<comment type="caution">
    <text evidence="1">The sequence shown here is derived from an EMBL/GenBank/DDBJ whole genome shotgun (WGS) entry which is preliminary data.</text>
</comment>
<name>A0A5B7JSD7_PORTR</name>
<organism evidence="1 2">
    <name type="scientific">Portunus trituberculatus</name>
    <name type="common">Swimming crab</name>
    <name type="synonym">Neptunus trituberculatus</name>
    <dbReference type="NCBI Taxonomy" id="210409"/>
    <lineage>
        <taxon>Eukaryota</taxon>
        <taxon>Metazoa</taxon>
        <taxon>Ecdysozoa</taxon>
        <taxon>Arthropoda</taxon>
        <taxon>Crustacea</taxon>
        <taxon>Multicrustacea</taxon>
        <taxon>Malacostraca</taxon>
        <taxon>Eumalacostraca</taxon>
        <taxon>Eucarida</taxon>
        <taxon>Decapoda</taxon>
        <taxon>Pleocyemata</taxon>
        <taxon>Brachyura</taxon>
        <taxon>Eubrachyura</taxon>
        <taxon>Portunoidea</taxon>
        <taxon>Portunidae</taxon>
        <taxon>Portuninae</taxon>
        <taxon>Portunus</taxon>
    </lineage>
</organism>
<proteinExistence type="predicted"/>
<protein>
    <submittedName>
        <fullName evidence="1">Uncharacterized protein</fullName>
    </submittedName>
</protein>
<dbReference type="Proteomes" id="UP000324222">
    <property type="component" value="Unassembled WGS sequence"/>
</dbReference>
<dbReference type="AlphaFoldDB" id="A0A5B7JSD7"/>
<evidence type="ECO:0000313" key="2">
    <source>
        <dbReference type="Proteomes" id="UP000324222"/>
    </source>
</evidence>
<dbReference type="EMBL" id="VSRR010119544">
    <property type="protein sequence ID" value="MPC99720.1"/>
    <property type="molecule type" value="Genomic_DNA"/>
</dbReference>
<gene>
    <name evidence="1" type="ORF">E2C01_095150</name>
</gene>
<evidence type="ECO:0000313" key="1">
    <source>
        <dbReference type="EMBL" id="MPC99720.1"/>
    </source>
</evidence>
<reference evidence="1 2" key="1">
    <citation type="submission" date="2019-05" db="EMBL/GenBank/DDBJ databases">
        <title>Another draft genome of Portunus trituberculatus and its Hox gene families provides insights of decapod evolution.</title>
        <authorList>
            <person name="Jeong J.-H."/>
            <person name="Song I."/>
            <person name="Kim S."/>
            <person name="Choi T."/>
            <person name="Kim D."/>
            <person name="Ryu S."/>
            <person name="Kim W."/>
        </authorList>
    </citation>
    <scope>NUCLEOTIDE SEQUENCE [LARGE SCALE GENOMIC DNA]</scope>
    <source>
        <tissue evidence="1">Muscle</tissue>
    </source>
</reference>